<dbReference type="EMBL" id="FQXK01000009">
    <property type="protein sequence ID" value="SHH92462.1"/>
    <property type="molecule type" value="Genomic_DNA"/>
</dbReference>
<keyword evidence="2" id="KW-1185">Reference proteome</keyword>
<organism evidence="1 2">
    <name type="scientific">Butyrivibrio fibrisolvens DSM 3071</name>
    <dbReference type="NCBI Taxonomy" id="1121131"/>
    <lineage>
        <taxon>Bacteria</taxon>
        <taxon>Bacillati</taxon>
        <taxon>Bacillota</taxon>
        <taxon>Clostridia</taxon>
        <taxon>Lachnospirales</taxon>
        <taxon>Lachnospiraceae</taxon>
        <taxon>Butyrivibrio</taxon>
    </lineage>
</organism>
<protein>
    <submittedName>
        <fullName evidence="1">Uncharacterized protein</fullName>
    </submittedName>
</protein>
<dbReference type="GeneID" id="89510441"/>
<dbReference type="PROSITE" id="PS51257">
    <property type="entry name" value="PROKAR_LIPOPROTEIN"/>
    <property type="match status" value="1"/>
</dbReference>
<evidence type="ECO:0000313" key="1">
    <source>
        <dbReference type="EMBL" id="SHH92462.1"/>
    </source>
</evidence>
<name>A0A1M5WYP2_BUTFI</name>
<dbReference type="Proteomes" id="UP000184278">
    <property type="component" value="Unassembled WGS sequence"/>
</dbReference>
<accession>A0A1M5WYP2</accession>
<reference evidence="2" key="1">
    <citation type="submission" date="2016-11" db="EMBL/GenBank/DDBJ databases">
        <authorList>
            <person name="Varghese N."/>
            <person name="Submissions S."/>
        </authorList>
    </citation>
    <scope>NUCLEOTIDE SEQUENCE [LARGE SCALE GENOMIC DNA]</scope>
    <source>
        <strain evidence="2">DSM 3071</strain>
    </source>
</reference>
<dbReference type="OrthoDB" id="1955269at2"/>
<gene>
    <name evidence="1" type="ORF">SAMN02745229_01178</name>
</gene>
<sequence>MKKKTVILVTIIALLAGCLSFWFVCSTTAKGLYGLFIRGLGVEAVCDVRIRLVDRYDNVILNLDEDEQFSIWDIKSKLKEQSKGQSVYYTYLYEETDNPILALLVPGGSNSIYKDSYILSFSIKDGKIHLVNFRRPLDDGGEINLANNGMIISETELSDERNHCLDAYYVGQDGQINNCFFWDTNTVFYYVQNYNNKISSFFSYYYKGTSLDTLITVGIGDKYYTYFDGEDNGFLAYAPQYGLKVVIDEDVLKKMVNEDLKNLGIDFNVEDFFNLEDDYVDWKEL</sequence>
<proteinExistence type="predicted"/>
<dbReference type="AlphaFoldDB" id="A0A1M5WYP2"/>
<evidence type="ECO:0000313" key="2">
    <source>
        <dbReference type="Proteomes" id="UP000184278"/>
    </source>
</evidence>
<dbReference type="RefSeq" id="WP_073386249.1">
    <property type="nucleotide sequence ID" value="NZ_FQXK01000009.1"/>
</dbReference>